<keyword evidence="1" id="KW-0732">Signal</keyword>
<accession>A0A371ES35</accession>
<dbReference type="AlphaFoldDB" id="A0A371ES35"/>
<comment type="caution">
    <text evidence="2">The sequence shown here is derived from an EMBL/GenBank/DDBJ whole genome shotgun (WGS) entry which is preliminary data.</text>
</comment>
<reference evidence="2" key="1">
    <citation type="submission" date="2018-05" db="EMBL/GenBank/DDBJ databases">
        <title>Draft genome of Mucuna pruriens seed.</title>
        <authorList>
            <person name="Nnadi N.E."/>
            <person name="Vos R."/>
            <person name="Hasami M.H."/>
            <person name="Devisetty U.K."/>
            <person name="Aguiy J.C."/>
        </authorList>
    </citation>
    <scope>NUCLEOTIDE SEQUENCE [LARGE SCALE GENOMIC DNA]</scope>
    <source>
        <strain evidence="2">JCA_2017</strain>
    </source>
</reference>
<dbReference type="Proteomes" id="UP000257109">
    <property type="component" value="Unassembled WGS sequence"/>
</dbReference>
<proteinExistence type="predicted"/>
<dbReference type="EMBL" id="QJKJ01012406">
    <property type="protein sequence ID" value="RDX68766.1"/>
    <property type="molecule type" value="Genomic_DNA"/>
</dbReference>
<sequence>MFTNHDLRMIKCSLPCLLSALSKLILPHVLGCKNSYQDSSRLALGPSMLKARTVYPPTDPKPPITLKYS</sequence>
<protein>
    <submittedName>
        <fullName evidence="2">Uncharacterized protein</fullName>
    </submittedName>
</protein>
<evidence type="ECO:0000313" key="3">
    <source>
        <dbReference type="Proteomes" id="UP000257109"/>
    </source>
</evidence>
<evidence type="ECO:0000313" key="2">
    <source>
        <dbReference type="EMBL" id="RDX68766.1"/>
    </source>
</evidence>
<feature type="chain" id="PRO_5016902577" evidence="1">
    <location>
        <begin position="32"/>
        <end position="69"/>
    </location>
</feature>
<organism evidence="2 3">
    <name type="scientific">Mucuna pruriens</name>
    <name type="common">Velvet bean</name>
    <name type="synonym">Dolichos pruriens</name>
    <dbReference type="NCBI Taxonomy" id="157652"/>
    <lineage>
        <taxon>Eukaryota</taxon>
        <taxon>Viridiplantae</taxon>
        <taxon>Streptophyta</taxon>
        <taxon>Embryophyta</taxon>
        <taxon>Tracheophyta</taxon>
        <taxon>Spermatophyta</taxon>
        <taxon>Magnoliopsida</taxon>
        <taxon>eudicotyledons</taxon>
        <taxon>Gunneridae</taxon>
        <taxon>Pentapetalae</taxon>
        <taxon>rosids</taxon>
        <taxon>fabids</taxon>
        <taxon>Fabales</taxon>
        <taxon>Fabaceae</taxon>
        <taxon>Papilionoideae</taxon>
        <taxon>50 kb inversion clade</taxon>
        <taxon>NPAAA clade</taxon>
        <taxon>indigoferoid/millettioid clade</taxon>
        <taxon>Phaseoleae</taxon>
        <taxon>Mucuna</taxon>
    </lineage>
</organism>
<evidence type="ECO:0000256" key="1">
    <source>
        <dbReference type="SAM" id="SignalP"/>
    </source>
</evidence>
<feature type="non-terminal residue" evidence="2">
    <location>
        <position position="1"/>
    </location>
</feature>
<name>A0A371ES35_MUCPR</name>
<keyword evidence="3" id="KW-1185">Reference proteome</keyword>
<feature type="signal peptide" evidence="1">
    <location>
        <begin position="1"/>
        <end position="31"/>
    </location>
</feature>
<gene>
    <name evidence="2" type="ORF">CR513_52211</name>
</gene>